<evidence type="ECO:0000256" key="1">
    <source>
        <dbReference type="ARBA" id="ARBA00022703"/>
    </source>
</evidence>
<dbReference type="Proteomes" id="UP000001861">
    <property type="component" value="Unassembled WGS sequence"/>
</dbReference>
<sequence>MIQWSRIKSYADLLWYISNEPDANDRSATVSASSSWVPWSRRTRTSVAKAEKQAPQTQSPILSSGPPLFAVIIGINNYVHHSLKKLQGAVADAEAVQEYLENDLKVARDHITFLRNQQASCLAIIDSFRRLENDTRIKRNDPILIYYAGHGGETTREAETIQTIFPQDYNPDGNPQKVRPIPDRTNSRPAW</sequence>
<name>A8NTM2_COPC7</name>
<evidence type="ECO:0000313" key="5">
    <source>
        <dbReference type="EMBL" id="EAU85638.2"/>
    </source>
</evidence>
<keyword evidence="2" id="KW-0788">Thiol protease</keyword>
<dbReference type="GO" id="GO:0006508">
    <property type="term" value="P:proteolysis"/>
    <property type="evidence" value="ECO:0007669"/>
    <property type="project" value="InterPro"/>
</dbReference>
<dbReference type="Gene3D" id="3.40.50.1460">
    <property type="match status" value="1"/>
</dbReference>
<proteinExistence type="predicted"/>
<dbReference type="GO" id="GO:0004197">
    <property type="term" value="F:cysteine-type endopeptidase activity"/>
    <property type="evidence" value="ECO:0007669"/>
    <property type="project" value="InterPro"/>
</dbReference>
<evidence type="ECO:0000256" key="2">
    <source>
        <dbReference type="ARBA" id="ARBA00022807"/>
    </source>
</evidence>
<protein>
    <recommendedName>
        <fullName evidence="4">Peptidase C14 caspase domain-containing protein</fullName>
    </recommendedName>
</protein>
<dbReference type="RefSeq" id="XP_001836266.2">
    <property type="nucleotide sequence ID" value="XM_001836214.2"/>
</dbReference>
<dbReference type="STRING" id="240176.A8NTM2"/>
<dbReference type="VEuPathDB" id="FungiDB:CC1G_06351"/>
<dbReference type="SUPFAM" id="SSF52129">
    <property type="entry name" value="Caspase-like"/>
    <property type="match status" value="1"/>
</dbReference>
<dbReference type="InterPro" id="IPR029030">
    <property type="entry name" value="Caspase-like_dom_sf"/>
</dbReference>
<evidence type="ECO:0000256" key="3">
    <source>
        <dbReference type="SAM" id="MobiDB-lite"/>
    </source>
</evidence>
<dbReference type="OMA" id="CHLSNEA"/>
<gene>
    <name evidence="5" type="ORF">CC1G_06351</name>
</gene>
<keyword evidence="1" id="KW-0053">Apoptosis</keyword>
<reference evidence="5 6" key="1">
    <citation type="journal article" date="2010" name="Proc. Natl. Acad. Sci. U.S.A.">
        <title>Insights into evolution of multicellular fungi from the assembled chromosomes of the mushroom Coprinopsis cinerea (Coprinus cinereus).</title>
        <authorList>
            <person name="Stajich J.E."/>
            <person name="Wilke S.K."/>
            <person name="Ahren D."/>
            <person name="Au C.H."/>
            <person name="Birren B.W."/>
            <person name="Borodovsky M."/>
            <person name="Burns C."/>
            <person name="Canback B."/>
            <person name="Casselton L.A."/>
            <person name="Cheng C.K."/>
            <person name="Deng J."/>
            <person name="Dietrich F.S."/>
            <person name="Fargo D.C."/>
            <person name="Farman M.L."/>
            <person name="Gathman A.C."/>
            <person name="Goldberg J."/>
            <person name="Guigo R."/>
            <person name="Hoegger P.J."/>
            <person name="Hooker J.B."/>
            <person name="Huggins A."/>
            <person name="James T.Y."/>
            <person name="Kamada T."/>
            <person name="Kilaru S."/>
            <person name="Kodira C."/>
            <person name="Kues U."/>
            <person name="Kupfer D."/>
            <person name="Kwan H.S."/>
            <person name="Lomsadze A."/>
            <person name="Li W."/>
            <person name="Lilly W.W."/>
            <person name="Ma L.J."/>
            <person name="Mackey A.J."/>
            <person name="Manning G."/>
            <person name="Martin F."/>
            <person name="Muraguchi H."/>
            <person name="Natvig D.O."/>
            <person name="Palmerini H."/>
            <person name="Ramesh M.A."/>
            <person name="Rehmeyer C.J."/>
            <person name="Roe B.A."/>
            <person name="Shenoy N."/>
            <person name="Stanke M."/>
            <person name="Ter-Hovhannisyan V."/>
            <person name="Tunlid A."/>
            <person name="Velagapudi R."/>
            <person name="Vision T.J."/>
            <person name="Zeng Q."/>
            <person name="Zolan M.E."/>
            <person name="Pukkila P.J."/>
        </authorList>
    </citation>
    <scope>NUCLEOTIDE SEQUENCE [LARGE SCALE GENOMIC DNA]</scope>
    <source>
        <strain evidence="6">Okayama-7 / 130 / ATCC MYA-4618 / FGSC 9003</strain>
    </source>
</reference>
<dbReference type="GO" id="GO:0006915">
    <property type="term" value="P:apoptotic process"/>
    <property type="evidence" value="ECO:0007669"/>
    <property type="project" value="UniProtKB-KW"/>
</dbReference>
<dbReference type="Pfam" id="PF00656">
    <property type="entry name" value="Peptidase_C14"/>
    <property type="match status" value="1"/>
</dbReference>
<dbReference type="EMBL" id="AACS02000004">
    <property type="protein sequence ID" value="EAU85638.2"/>
    <property type="molecule type" value="Genomic_DNA"/>
</dbReference>
<feature type="region of interest" description="Disordered" evidence="3">
    <location>
        <begin position="166"/>
        <end position="191"/>
    </location>
</feature>
<organism evidence="5 6">
    <name type="scientific">Coprinopsis cinerea (strain Okayama-7 / 130 / ATCC MYA-4618 / FGSC 9003)</name>
    <name type="common">Inky cap fungus</name>
    <name type="synonym">Hormographiella aspergillata</name>
    <dbReference type="NCBI Taxonomy" id="240176"/>
    <lineage>
        <taxon>Eukaryota</taxon>
        <taxon>Fungi</taxon>
        <taxon>Dikarya</taxon>
        <taxon>Basidiomycota</taxon>
        <taxon>Agaricomycotina</taxon>
        <taxon>Agaricomycetes</taxon>
        <taxon>Agaricomycetidae</taxon>
        <taxon>Agaricales</taxon>
        <taxon>Agaricineae</taxon>
        <taxon>Psathyrellaceae</taxon>
        <taxon>Coprinopsis</taxon>
    </lineage>
</organism>
<dbReference type="InterPro" id="IPR011600">
    <property type="entry name" value="Pept_C14_caspase"/>
</dbReference>
<dbReference type="HOGENOM" id="CLU_1421347_0_0_1"/>
<comment type="caution">
    <text evidence="5">The sequence shown here is derived from an EMBL/GenBank/DDBJ whole genome shotgun (WGS) entry which is preliminary data.</text>
</comment>
<dbReference type="GeneID" id="6012807"/>
<keyword evidence="2" id="KW-0645">Protease</keyword>
<dbReference type="OrthoDB" id="10255174at2759"/>
<accession>A8NTM2</accession>
<dbReference type="AlphaFoldDB" id="A8NTM2"/>
<evidence type="ECO:0000313" key="6">
    <source>
        <dbReference type="Proteomes" id="UP000001861"/>
    </source>
</evidence>
<keyword evidence="2" id="KW-0378">Hydrolase</keyword>
<dbReference type="InParanoid" id="A8NTM2"/>
<feature type="compositionally biased region" description="Basic and acidic residues" evidence="3">
    <location>
        <begin position="180"/>
        <end position="191"/>
    </location>
</feature>
<evidence type="ECO:0000259" key="4">
    <source>
        <dbReference type="Pfam" id="PF00656"/>
    </source>
</evidence>
<dbReference type="KEGG" id="cci:CC1G_06351"/>
<keyword evidence="6" id="KW-1185">Reference proteome</keyword>
<feature type="domain" description="Peptidase C14 caspase" evidence="4">
    <location>
        <begin position="69"/>
        <end position="159"/>
    </location>
</feature>